<evidence type="ECO:0000256" key="1">
    <source>
        <dbReference type="SAM" id="Phobius"/>
    </source>
</evidence>
<comment type="caution">
    <text evidence="2">The sequence shown here is derived from an EMBL/GenBank/DDBJ whole genome shotgun (WGS) entry which is preliminary data.</text>
</comment>
<reference evidence="2" key="1">
    <citation type="submission" date="2019-08" db="EMBL/GenBank/DDBJ databases">
        <authorList>
            <person name="Kucharzyk K."/>
            <person name="Murdoch R.W."/>
            <person name="Higgins S."/>
            <person name="Loffler F."/>
        </authorList>
    </citation>
    <scope>NUCLEOTIDE SEQUENCE</scope>
</reference>
<dbReference type="InterPro" id="IPR034804">
    <property type="entry name" value="SQR/QFR_C/D"/>
</dbReference>
<sequence length="218" mass="24299">MGNILTSSIGKKLIMSISGLFLILFLLIHLLANSAYLLGAEAFDAVIEFMGSPLVVIMVPVLAAGFIVHIAYAVYLTLYNRKARGSERYAVDNQAQTDSWASKNMFVLGIIILGVLVFHLSHFWAKMQLPEFTGGHAQNGNDLMVQTFGNVWILVCYLIWFVALWFHLTHGFWSAFQTIGANNTKWLSRLKVVSYIYSTFIALGFSVIAIYAYITSLG</sequence>
<keyword evidence="1" id="KW-1133">Transmembrane helix</keyword>
<dbReference type="EMBL" id="VSSQ01008309">
    <property type="protein sequence ID" value="MPM38506.1"/>
    <property type="molecule type" value="Genomic_DNA"/>
</dbReference>
<organism evidence="2">
    <name type="scientific">bioreactor metagenome</name>
    <dbReference type="NCBI Taxonomy" id="1076179"/>
    <lineage>
        <taxon>unclassified sequences</taxon>
        <taxon>metagenomes</taxon>
        <taxon>ecological metagenomes</taxon>
    </lineage>
</organism>
<dbReference type="CDD" id="cd03498">
    <property type="entry name" value="SQR_TypeB_2_TM"/>
    <property type="match status" value="1"/>
</dbReference>
<proteinExistence type="predicted"/>
<gene>
    <name evidence="2" type="ORF">SDC9_85135</name>
</gene>
<feature type="transmembrane region" description="Helical" evidence="1">
    <location>
        <begin position="194"/>
        <end position="214"/>
    </location>
</feature>
<protein>
    <submittedName>
        <fullName evidence="2">Uncharacterized protein</fullName>
    </submittedName>
</protein>
<dbReference type="SUPFAM" id="SSF81343">
    <property type="entry name" value="Fumarate reductase respiratory complex transmembrane subunits"/>
    <property type="match status" value="1"/>
</dbReference>
<feature type="transmembrane region" description="Helical" evidence="1">
    <location>
        <begin position="105"/>
        <end position="125"/>
    </location>
</feature>
<keyword evidence="1" id="KW-0472">Membrane</keyword>
<dbReference type="Gene3D" id="1.20.1300.10">
    <property type="entry name" value="Fumarate reductase/succinate dehydrogenase, transmembrane subunit"/>
    <property type="match status" value="1"/>
</dbReference>
<dbReference type="NCBIfam" id="TIGR02046">
    <property type="entry name" value="sdhC_b558_fam"/>
    <property type="match status" value="1"/>
</dbReference>
<evidence type="ECO:0000313" key="2">
    <source>
        <dbReference type="EMBL" id="MPM38506.1"/>
    </source>
</evidence>
<dbReference type="GO" id="GO:0016020">
    <property type="term" value="C:membrane"/>
    <property type="evidence" value="ECO:0007669"/>
    <property type="project" value="InterPro"/>
</dbReference>
<dbReference type="InterPro" id="IPR011138">
    <property type="entry name" value="Cytochrome_b-558"/>
</dbReference>
<dbReference type="AlphaFoldDB" id="A0A644ZC97"/>
<keyword evidence="1" id="KW-0812">Transmembrane</keyword>
<feature type="transmembrane region" description="Helical" evidence="1">
    <location>
        <begin position="151"/>
        <end position="173"/>
    </location>
</feature>
<name>A0A644ZC97_9ZZZZ</name>
<feature type="transmembrane region" description="Helical" evidence="1">
    <location>
        <begin position="55"/>
        <end position="78"/>
    </location>
</feature>
<accession>A0A644ZC97</accession>